<dbReference type="Gene3D" id="1.25.40.10">
    <property type="entry name" value="Tetratricopeptide repeat domain"/>
    <property type="match status" value="1"/>
</dbReference>
<dbReference type="PRINTS" id="PR00448">
    <property type="entry name" value="NSFATTACHMNT"/>
</dbReference>
<keyword evidence="5 7" id="KW-0653">Protein transport</keyword>
<dbReference type="SUPFAM" id="SSF48452">
    <property type="entry name" value="TPR-like"/>
    <property type="match status" value="1"/>
</dbReference>
<gene>
    <name evidence="8" type="ORF">BSL78_17534</name>
</gene>
<sequence>MADSEKKGQQLMAEAEKKLKSSQSFLGSMFGGAQKQEEACELYERAANQFKMAKKWNEAGNAFCQSASIHLTLQVKHQAASNYVDAATSYRKDDQEKAISCLQRAIEIYIDMGKFTQAAKHHMSIAEIYETNLVDLDKAVEHYEKAADYYKGEESNSSANKCLLKVAHYSAQQENYDKAFMIYEEIADSSLESPLLKYSAKDYFFRAALCHMCVDNQNAQIAISKYEDKFPAFSDSREYKLLQKLVAAGEEQNADDFTDAVKQYDSISRLDNWYTTILLRIKKTIAGDSDLK</sequence>
<comment type="similarity">
    <text evidence="2 7">Belongs to the SNAP family.</text>
</comment>
<dbReference type="STRING" id="307972.A0A2G8KCB1"/>
<evidence type="ECO:0000313" key="9">
    <source>
        <dbReference type="Proteomes" id="UP000230750"/>
    </source>
</evidence>
<dbReference type="GO" id="GO:0006886">
    <property type="term" value="P:intracellular protein transport"/>
    <property type="evidence" value="ECO:0007669"/>
    <property type="project" value="UniProtKB-UniRule"/>
</dbReference>
<dbReference type="Proteomes" id="UP000230750">
    <property type="component" value="Unassembled WGS sequence"/>
</dbReference>
<dbReference type="FunFam" id="1.25.40.10:FF:000028">
    <property type="entry name" value="beta-soluble NSF attachment protein-like isoform X1"/>
    <property type="match status" value="1"/>
</dbReference>
<evidence type="ECO:0000256" key="3">
    <source>
        <dbReference type="ARBA" id="ARBA00022448"/>
    </source>
</evidence>
<dbReference type="AlphaFoldDB" id="A0A2G8KCB1"/>
<keyword evidence="6 7" id="KW-0472">Membrane</keyword>
<dbReference type="GO" id="GO:0031201">
    <property type="term" value="C:SNARE complex"/>
    <property type="evidence" value="ECO:0007669"/>
    <property type="project" value="TreeGrafter"/>
</dbReference>
<comment type="subcellular location">
    <subcellularLocation>
        <location evidence="1 7">Membrane</location>
        <topology evidence="1 7">Peripheral membrane protein</topology>
    </subcellularLocation>
</comment>
<evidence type="ECO:0000313" key="8">
    <source>
        <dbReference type="EMBL" id="PIK45599.1"/>
    </source>
</evidence>
<evidence type="ECO:0000256" key="6">
    <source>
        <dbReference type="ARBA" id="ARBA00023136"/>
    </source>
</evidence>
<keyword evidence="4 7" id="KW-0931">ER-Golgi transport</keyword>
<dbReference type="GO" id="GO:0005774">
    <property type="term" value="C:vacuolar membrane"/>
    <property type="evidence" value="ECO:0007669"/>
    <property type="project" value="TreeGrafter"/>
</dbReference>
<keyword evidence="3 7" id="KW-0813">Transport</keyword>
<dbReference type="PANTHER" id="PTHR13768">
    <property type="entry name" value="SOLUBLE NSF ATTACHMENT PROTEIN SNAP"/>
    <property type="match status" value="1"/>
</dbReference>
<dbReference type="OrthoDB" id="9984275at2759"/>
<accession>A0A2G8KCB1</accession>
<comment type="function">
    <text evidence="7">Required for vesicular transport between the endoplasmic reticulum and the Golgi apparatus.</text>
</comment>
<dbReference type="Pfam" id="PF14938">
    <property type="entry name" value="SNAP"/>
    <property type="match status" value="1"/>
</dbReference>
<reference evidence="8 9" key="1">
    <citation type="journal article" date="2017" name="PLoS Biol.">
        <title>The sea cucumber genome provides insights into morphological evolution and visceral regeneration.</title>
        <authorList>
            <person name="Zhang X."/>
            <person name="Sun L."/>
            <person name="Yuan J."/>
            <person name="Sun Y."/>
            <person name="Gao Y."/>
            <person name="Zhang L."/>
            <person name="Li S."/>
            <person name="Dai H."/>
            <person name="Hamel J.F."/>
            <person name="Liu C."/>
            <person name="Yu Y."/>
            <person name="Liu S."/>
            <person name="Lin W."/>
            <person name="Guo K."/>
            <person name="Jin S."/>
            <person name="Xu P."/>
            <person name="Storey K.B."/>
            <person name="Huan P."/>
            <person name="Zhang T."/>
            <person name="Zhou Y."/>
            <person name="Zhang J."/>
            <person name="Lin C."/>
            <person name="Li X."/>
            <person name="Xing L."/>
            <person name="Huo D."/>
            <person name="Sun M."/>
            <person name="Wang L."/>
            <person name="Mercier A."/>
            <person name="Li F."/>
            <person name="Yang H."/>
            <person name="Xiang J."/>
        </authorList>
    </citation>
    <scope>NUCLEOTIDE SEQUENCE [LARGE SCALE GENOMIC DNA]</scope>
    <source>
        <strain evidence="8">Shaxun</strain>
        <tissue evidence="8">Muscle</tissue>
    </source>
</reference>
<evidence type="ECO:0000256" key="5">
    <source>
        <dbReference type="ARBA" id="ARBA00022927"/>
    </source>
</evidence>
<evidence type="ECO:0000256" key="4">
    <source>
        <dbReference type="ARBA" id="ARBA00022892"/>
    </source>
</evidence>
<organism evidence="8 9">
    <name type="scientific">Stichopus japonicus</name>
    <name type="common">Sea cucumber</name>
    <dbReference type="NCBI Taxonomy" id="307972"/>
    <lineage>
        <taxon>Eukaryota</taxon>
        <taxon>Metazoa</taxon>
        <taxon>Echinodermata</taxon>
        <taxon>Eleutherozoa</taxon>
        <taxon>Echinozoa</taxon>
        <taxon>Holothuroidea</taxon>
        <taxon>Aspidochirotacea</taxon>
        <taxon>Aspidochirotida</taxon>
        <taxon>Stichopodidae</taxon>
        <taxon>Apostichopus</taxon>
    </lineage>
</organism>
<dbReference type="InterPro" id="IPR011990">
    <property type="entry name" value="TPR-like_helical_dom_sf"/>
</dbReference>
<dbReference type="GO" id="GO:0019905">
    <property type="term" value="F:syntaxin binding"/>
    <property type="evidence" value="ECO:0007669"/>
    <property type="project" value="TreeGrafter"/>
</dbReference>
<name>A0A2G8KCB1_STIJA</name>
<evidence type="ECO:0000256" key="7">
    <source>
        <dbReference type="RuleBase" id="RU367013"/>
    </source>
</evidence>
<dbReference type="EMBL" id="MRZV01000702">
    <property type="protein sequence ID" value="PIK45599.1"/>
    <property type="molecule type" value="Genomic_DNA"/>
</dbReference>
<evidence type="ECO:0000256" key="1">
    <source>
        <dbReference type="ARBA" id="ARBA00004170"/>
    </source>
</evidence>
<proteinExistence type="inferred from homology"/>
<dbReference type="GO" id="GO:0005483">
    <property type="term" value="F:soluble NSF attachment protein activity"/>
    <property type="evidence" value="ECO:0007669"/>
    <property type="project" value="TreeGrafter"/>
</dbReference>
<keyword evidence="9" id="KW-1185">Reference proteome</keyword>
<dbReference type="PANTHER" id="PTHR13768:SF8">
    <property type="entry name" value="ALPHA-SOLUBLE NSF ATTACHMENT PROTEIN"/>
    <property type="match status" value="1"/>
</dbReference>
<protein>
    <submittedName>
        <fullName evidence="8">Putative alpha-soluble NSF attachment protein</fullName>
    </submittedName>
</protein>
<dbReference type="InterPro" id="IPR000744">
    <property type="entry name" value="NSF_attach"/>
</dbReference>
<evidence type="ECO:0000256" key="2">
    <source>
        <dbReference type="ARBA" id="ARBA00010050"/>
    </source>
</evidence>
<dbReference type="GO" id="GO:0035494">
    <property type="term" value="P:SNARE complex disassembly"/>
    <property type="evidence" value="ECO:0007669"/>
    <property type="project" value="TreeGrafter"/>
</dbReference>
<dbReference type="CDD" id="cd15832">
    <property type="entry name" value="SNAP"/>
    <property type="match status" value="1"/>
</dbReference>
<comment type="caution">
    <text evidence="8">The sequence shown here is derived from an EMBL/GenBank/DDBJ whole genome shotgun (WGS) entry which is preliminary data.</text>
</comment>